<evidence type="ECO:0000313" key="2">
    <source>
        <dbReference type="EMBL" id="NYH94378.1"/>
    </source>
</evidence>
<dbReference type="PROSITE" id="PS51725">
    <property type="entry name" value="ABM"/>
    <property type="match status" value="1"/>
</dbReference>
<proteinExistence type="predicted"/>
<evidence type="ECO:0000313" key="3">
    <source>
        <dbReference type="Proteomes" id="UP000522081"/>
    </source>
</evidence>
<dbReference type="SUPFAM" id="SSF54909">
    <property type="entry name" value="Dimeric alpha+beta barrel"/>
    <property type="match status" value="1"/>
</dbReference>
<dbReference type="InterPro" id="IPR007138">
    <property type="entry name" value="ABM_dom"/>
</dbReference>
<reference evidence="2 3" key="1">
    <citation type="submission" date="2020-07" db="EMBL/GenBank/DDBJ databases">
        <title>Genomic Encyclopedia of Type Strains, Phase IV (KMG-IV): sequencing the most valuable type-strain genomes for metagenomic binning, comparative biology and taxonomic classification.</title>
        <authorList>
            <person name="Goeker M."/>
        </authorList>
    </citation>
    <scope>NUCLEOTIDE SEQUENCE [LARGE SCALE GENOMIC DNA]</scope>
    <source>
        <strain evidence="2 3">DSM 29043</strain>
    </source>
</reference>
<comment type="caution">
    <text evidence="2">The sequence shown here is derived from an EMBL/GenBank/DDBJ whole genome shotgun (WGS) entry which is preliminary data.</text>
</comment>
<dbReference type="Proteomes" id="UP000522081">
    <property type="component" value="Unassembled WGS sequence"/>
</dbReference>
<dbReference type="Gene3D" id="3.30.70.100">
    <property type="match status" value="1"/>
</dbReference>
<dbReference type="InterPro" id="IPR011008">
    <property type="entry name" value="Dimeric_a/b-barrel"/>
</dbReference>
<accession>A0A7Y9XWI1</accession>
<evidence type="ECO:0000259" key="1">
    <source>
        <dbReference type="PROSITE" id="PS51725"/>
    </source>
</evidence>
<feature type="domain" description="ABM" evidence="1">
    <location>
        <begin position="3"/>
        <end position="91"/>
    </location>
</feature>
<dbReference type="Pfam" id="PF03992">
    <property type="entry name" value="ABM"/>
    <property type="match status" value="1"/>
</dbReference>
<gene>
    <name evidence="2" type="ORF">FHS75_000683</name>
</gene>
<dbReference type="GO" id="GO:0004497">
    <property type="term" value="F:monooxygenase activity"/>
    <property type="evidence" value="ECO:0007669"/>
    <property type="project" value="UniProtKB-KW"/>
</dbReference>
<protein>
    <submittedName>
        <fullName evidence="2">Quinol monooxygenase YgiN</fullName>
    </submittedName>
</protein>
<keyword evidence="3" id="KW-1185">Reference proteome</keyword>
<dbReference type="RefSeq" id="WP_179406303.1">
    <property type="nucleotide sequence ID" value="NZ_BMGF01000001.1"/>
</dbReference>
<name>A0A7Y9XWI1_9SPHN</name>
<keyword evidence="2" id="KW-0560">Oxidoreductase</keyword>
<organism evidence="2 3">
    <name type="scientific">Novosphingobium marinum</name>
    <dbReference type="NCBI Taxonomy" id="1514948"/>
    <lineage>
        <taxon>Bacteria</taxon>
        <taxon>Pseudomonadati</taxon>
        <taxon>Pseudomonadota</taxon>
        <taxon>Alphaproteobacteria</taxon>
        <taxon>Sphingomonadales</taxon>
        <taxon>Sphingomonadaceae</taxon>
        <taxon>Novosphingobium</taxon>
    </lineage>
</organism>
<dbReference type="AlphaFoldDB" id="A0A7Y9XWI1"/>
<dbReference type="EMBL" id="JACBZF010000001">
    <property type="protein sequence ID" value="NYH94378.1"/>
    <property type="molecule type" value="Genomic_DNA"/>
</dbReference>
<keyword evidence="2" id="KW-0503">Monooxygenase</keyword>
<sequence length="102" mass="11133">MQITAIVRLEVKPESMDAISATMREAIDVASAKPDCAMIDVTLAANDDPVMYLYEKWSSQDALDAHVASDFMQDLLGKLPGWLTAPPQVTIARTLQNEPVEG</sequence>